<dbReference type="InterPro" id="IPR017500">
    <property type="entry name" value="Phage_infect_YhgE_N"/>
</dbReference>
<feature type="transmembrane region" description="Helical" evidence="5">
    <location>
        <begin position="519"/>
        <end position="541"/>
    </location>
</feature>
<dbReference type="EMBL" id="CP036282">
    <property type="protein sequence ID" value="QDL55731.1"/>
    <property type="molecule type" value="Genomic_DNA"/>
</dbReference>
<keyword evidence="8" id="KW-1185">Reference proteome</keyword>
<comment type="subcellular location">
    <subcellularLocation>
        <location evidence="1">Membrane</location>
        <topology evidence="1">Multi-pass membrane protein</topology>
    </subcellularLocation>
</comment>
<feature type="transmembrane region" description="Helical" evidence="5">
    <location>
        <begin position="605"/>
        <end position="627"/>
    </location>
</feature>
<feature type="domain" description="ABC-2 type transporter transmembrane" evidence="6">
    <location>
        <begin position="439"/>
        <end position="618"/>
    </location>
</feature>
<evidence type="ECO:0000256" key="1">
    <source>
        <dbReference type="ARBA" id="ARBA00004141"/>
    </source>
</evidence>
<dbReference type="Pfam" id="PF12698">
    <property type="entry name" value="ABC2_membrane_3"/>
    <property type="match status" value="1"/>
</dbReference>
<dbReference type="InterPro" id="IPR051328">
    <property type="entry name" value="T7SS_ABC-Transporter"/>
</dbReference>
<feature type="transmembrane region" description="Helical" evidence="5">
    <location>
        <begin position="553"/>
        <end position="577"/>
    </location>
</feature>
<keyword evidence="4 5" id="KW-0472">Membrane</keyword>
<dbReference type="Gene3D" id="1.10.287.950">
    <property type="entry name" value="Methyl-accepting chemotaxis protein"/>
    <property type="match status" value="1"/>
</dbReference>
<feature type="transmembrane region" description="Helical" evidence="5">
    <location>
        <begin position="453"/>
        <end position="471"/>
    </location>
</feature>
<keyword evidence="3 5" id="KW-1133">Transmembrane helix</keyword>
<evidence type="ECO:0000256" key="4">
    <source>
        <dbReference type="ARBA" id="ARBA00023136"/>
    </source>
</evidence>
<dbReference type="GO" id="GO:0140359">
    <property type="term" value="F:ABC-type transporter activity"/>
    <property type="evidence" value="ECO:0007669"/>
    <property type="project" value="InterPro"/>
</dbReference>
<dbReference type="NCBIfam" id="TIGR03062">
    <property type="entry name" value="pip_yhgE_Cterm"/>
    <property type="match status" value="1"/>
</dbReference>
<gene>
    <name evidence="7" type="ORF">EXZ61_17000</name>
</gene>
<name>A0A515ESU7_9BURK</name>
<protein>
    <submittedName>
        <fullName evidence="7">YhgE/Pip domain-containing protein</fullName>
    </submittedName>
</protein>
<dbReference type="NCBIfam" id="TIGR03057">
    <property type="entry name" value="xxxLxxG_by_4"/>
    <property type="match status" value="1"/>
</dbReference>
<evidence type="ECO:0000256" key="5">
    <source>
        <dbReference type="SAM" id="Phobius"/>
    </source>
</evidence>
<keyword evidence="2 5" id="KW-0812">Transmembrane</keyword>
<evidence type="ECO:0000256" key="2">
    <source>
        <dbReference type="ARBA" id="ARBA00022692"/>
    </source>
</evidence>
<evidence type="ECO:0000313" key="7">
    <source>
        <dbReference type="EMBL" id="QDL55731.1"/>
    </source>
</evidence>
<reference evidence="8" key="2">
    <citation type="journal article" date="2020" name="Int. J. Syst. Evol. Microbiol.">
        <title>Genomic insights into a novel species Rhodoferax aquaticus sp. nov., isolated from freshwater.</title>
        <authorList>
            <person name="Li T."/>
            <person name="Zhuo Y."/>
            <person name="Jin C.Z."/>
            <person name="Wu X."/>
            <person name="Ko S.R."/>
            <person name="Jin F.J."/>
            <person name="Ahn C.Y."/>
            <person name="Oh H.M."/>
            <person name="Lee H.G."/>
            <person name="Jin L."/>
        </authorList>
    </citation>
    <scope>NUCLEOTIDE SEQUENCE [LARGE SCALE GENOMIC DNA]</scope>
    <source>
        <strain evidence="8">Gr-4</strain>
    </source>
</reference>
<dbReference type="InterPro" id="IPR023908">
    <property type="entry name" value="xxxLxxG_rpt"/>
</dbReference>
<dbReference type="Proteomes" id="UP000317365">
    <property type="component" value="Chromosome"/>
</dbReference>
<organism evidence="7 8">
    <name type="scientific">Rhodoferax aquaticus</name>
    <dbReference type="NCBI Taxonomy" id="2527691"/>
    <lineage>
        <taxon>Bacteria</taxon>
        <taxon>Pseudomonadati</taxon>
        <taxon>Pseudomonadota</taxon>
        <taxon>Betaproteobacteria</taxon>
        <taxon>Burkholderiales</taxon>
        <taxon>Comamonadaceae</taxon>
        <taxon>Rhodoferax</taxon>
    </lineage>
</organism>
<dbReference type="NCBIfam" id="TIGR03061">
    <property type="entry name" value="pip_yhgE_Nterm"/>
    <property type="match status" value="1"/>
</dbReference>
<evidence type="ECO:0000259" key="6">
    <source>
        <dbReference type="Pfam" id="PF12698"/>
    </source>
</evidence>
<dbReference type="GO" id="GO:0016020">
    <property type="term" value="C:membrane"/>
    <property type="evidence" value="ECO:0007669"/>
    <property type="project" value="UniProtKB-SubCell"/>
</dbReference>
<dbReference type="Gene3D" id="3.40.1710.10">
    <property type="entry name" value="abc type-2 transporter like domain"/>
    <property type="match status" value="1"/>
</dbReference>
<evidence type="ECO:0000256" key="3">
    <source>
        <dbReference type="ARBA" id="ARBA00022989"/>
    </source>
</evidence>
<proteinExistence type="predicted"/>
<dbReference type="PANTHER" id="PTHR43077">
    <property type="entry name" value="TRANSPORT PERMEASE YVFS-RELATED"/>
    <property type="match status" value="1"/>
</dbReference>
<evidence type="ECO:0000313" key="8">
    <source>
        <dbReference type="Proteomes" id="UP000317365"/>
    </source>
</evidence>
<feature type="transmembrane region" description="Helical" evidence="5">
    <location>
        <begin position="21"/>
        <end position="43"/>
    </location>
</feature>
<sequence length="643" mass="67775">MKFFSQIWYIIRVELSFFARYPRLVLATAVVALIPAMYAAIYLSSVWDPLAHTNALPVGVVNQDQGVEYRGTVFNIGKEVSQRLQASRRFGFQLIESEAAARHLVRTGELAFALIIPPGFSSNAIPGASVGAGKLVVYTSEGNNFESAAIARHFAETLGQDVNDSLNERRWALVLSNAAGSQRSVEALRNGVEQLRTGANELRAGTVQTANGARTLSNGAGRLNDGVGQLTRGVKELGAGLKTMDAKRPANADLNRLRNGAETLSAGHVEFGQGLAELQSGSQKIRDGVGAFQTEAKDSIFVPAKVTDNLDKLADSLGQLHTGIQSASGAQVKLADGAKAVSTGVNTLTSGVRTLGGGIRTMVSKLPEDSQLDELSKGAGEVANGVSSVAEATQKVNAGAQRLAAGIELLSSSLPKDIAKLDGSAQGLAVSVQPVMDVEAAVPNSGSGFAPNVLPAALWLGAGIAAFLIHVRVLPRHAQFFLPPAQVIGKIALPSAIVVLQAVLLAAMVRYLLHIPLVHSGAFVLTLVISGVTFLLIVFALTRAFGDAGKGLAMILLAVQMSSSGGIVPIELSGGWYKEISPWLPVTWSVRALKASMFDAYEGNWQHPLLMVSAATLAASVFASWIGKWRFVKPHEMRAAIDV</sequence>
<accession>A0A515ESU7</accession>
<feature type="transmembrane region" description="Helical" evidence="5">
    <location>
        <begin position="491"/>
        <end position="513"/>
    </location>
</feature>
<reference evidence="8" key="1">
    <citation type="submission" date="2019-02" db="EMBL/GenBank/DDBJ databases">
        <title>Complete genome sequence of Rhodoferax sp. Gr-4.</title>
        <authorList>
            <person name="Jin L."/>
        </authorList>
    </citation>
    <scope>NUCLEOTIDE SEQUENCE [LARGE SCALE GENOMIC DNA]</scope>
    <source>
        <strain evidence="8">Gr-4</strain>
    </source>
</reference>
<dbReference type="KEGG" id="rhg:EXZ61_17000"/>
<dbReference type="InterPro" id="IPR013525">
    <property type="entry name" value="ABC2_TM"/>
</dbReference>
<dbReference type="RefSeq" id="WP_142812885.1">
    <property type="nucleotide sequence ID" value="NZ_CP036282.1"/>
</dbReference>
<dbReference type="AlphaFoldDB" id="A0A515ESU7"/>
<dbReference type="InterPro" id="IPR017501">
    <property type="entry name" value="Phage_infect_YhgE_C"/>
</dbReference>
<dbReference type="PANTHER" id="PTHR43077:SF10">
    <property type="entry name" value="TRANSPORT PERMEASE PROTEIN"/>
    <property type="match status" value="1"/>
</dbReference>